<proteinExistence type="predicted"/>
<dbReference type="PANTHER" id="PTHR46082">
    <property type="entry name" value="ATP/GTP-BINDING PROTEIN-RELATED"/>
    <property type="match status" value="1"/>
</dbReference>
<dbReference type="Pfam" id="PF13374">
    <property type="entry name" value="TPR_10"/>
    <property type="match status" value="2"/>
</dbReference>
<dbReference type="Proteomes" id="UP000001745">
    <property type="component" value="Unassembled WGS sequence"/>
</dbReference>
<protein>
    <submittedName>
        <fullName evidence="1">Kinesin, putative</fullName>
    </submittedName>
</protein>
<evidence type="ECO:0000313" key="1">
    <source>
        <dbReference type="EMBL" id="EED11504.1"/>
    </source>
</evidence>
<name>B8MVI3_TALSN</name>
<keyword evidence="2" id="KW-1185">Reference proteome</keyword>
<sequence>MSAADDTTCTSSPTDSLVLGAQSHLPTLLNPVKAVDTMTSILWNCVKLNNTISKYGRQTQQIWSTTEVEKMRLYVDDIAQREYEEAKLEVQVMETRKTVLGAEHPSTLTSMANLASTYRNQDRWNEAEKLEVQVMETRKTVLGAEHPDTLSSMNNLSYTWRSQGKIQDALALMKQCSHLRNKVLGSSHPHSVSSSRSLNDWMDEYNSLRDQTPLTENSCLQPLREVLADSTAAVQNSQATRGINLTYAPAVKLFLGNHPLIIAARTPSPRAEGQDIQDVD</sequence>
<dbReference type="eggNOG" id="KOG1840">
    <property type="taxonomic scope" value="Eukaryota"/>
</dbReference>
<dbReference type="Gene3D" id="1.25.40.10">
    <property type="entry name" value="Tetratricopeptide repeat domain"/>
    <property type="match status" value="1"/>
</dbReference>
<dbReference type="EMBL" id="EQ962663">
    <property type="protein sequence ID" value="EED11504.1"/>
    <property type="molecule type" value="Genomic_DNA"/>
</dbReference>
<dbReference type="InterPro" id="IPR011990">
    <property type="entry name" value="TPR-like_helical_dom_sf"/>
</dbReference>
<reference evidence="1" key="1">
    <citation type="submission" date="2007-10" db="EMBL/GenBank/DDBJ databases">
        <authorList>
            <person name="Zhao H."/>
            <person name="Waite J.H."/>
        </authorList>
    </citation>
    <scope>NUCLEOTIDE SEQUENCE</scope>
    <source>
        <strain evidence="1">ATCC 10500</strain>
    </source>
</reference>
<dbReference type="GeneID" id="8108948"/>
<gene>
    <name evidence="1" type="ORF">TSTA_007940</name>
</gene>
<dbReference type="OrthoDB" id="5986190at2759"/>
<dbReference type="InterPro" id="IPR053137">
    <property type="entry name" value="NLR-like"/>
</dbReference>
<dbReference type="InParanoid" id="B8MVI3"/>
<dbReference type="RefSeq" id="XP_002488820.1">
    <property type="nucleotide sequence ID" value="XM_002488775.1"/>
</dbReference>
<dbReference type="AlphaFoldDB" id="B8MVI3"/>
<dbReference type="STRING" id="441959.B8MVI3"/>
<dbReference type="PANTHER" id="PTHR46082:SF11">
    <property type="entry name" value="AAA+ ATPASE DOMAIN-CONTAINING PROTEIN-RELATED"/>
    <property type="match status" value="1"/>
</dbReference>
<dbReference type="SUPFAM" id="SSF48452">
    <property type="entry name" value="TPR-like"/>
    <property type="match status" value="1"/>
</dbReference>
<dbReference type="RefSeq" id="XP_002488821.1">
    <property type="nucleotide sequence ID" value="XM_002488776.1"/>
</dbReference>
<dbReference type="VEuPathDB" id="FungiDB:TSTA_007940"/>
<accession>B8MVI3</accession>
<organism evidence="1 2">
    <name type="scientific">Talaromyces stipitatus (strain ATCC 10500 / CBS 375.48 / QM 6759 / NRRL 1006)</name>
    <name type="common">Penicillium stipitatum</name>
    <dbReference type="NCBI Taxonomy" id="441959"/>
    <lineage>
        <taxon>Eukaryota</taxon>
        <taxon>Fungi</taxon>
        <taxon>Dikarya</taxon>
        <taxon>Ascomycota</taxon>
        <taxon>Pezizomycotina</taxon>
        <taxon>Eurotiomycetes</taxon>
        <taxon>Eurotiomycetidae</taxon>
        <taxon>Eurotiales</taxon>
        <taxon>Trichocomaceae</taxon>
        <taxon>Talaromyces</taxon>
        <taxon>Talaromyces sect. Talaromyces</taxon>
    </lineage>
</organism>
<evidence type="ECO:0000313" key="2">
    <source>
        <dbReference type="Proteomes" id="UP000001745"/>
    </source>
</evidence>
<reference evidence="2" key="2">
    <citation type="journal article" date="2015" name="Genome Announc.">
        <title>Genome sequence of the AIDS-associated pathogen Penicillium marneffei (ATCC18224) and its near taxonomic relative Talaromyces stipitatus (ATCC10500).</title>
        <authorList>
            <person name="Nierman W.C."/>
            <person name="Fedorova-Abrams N.D."/>
            <person name="Andrianopoulos A."/>
        </authorList>
    </citation>
    <scope>NUCLEOTIDE SEQUENCE [LARGE SCALE GENOMIC DNA]</scope>
    <source>
        <strain evidence="2">ATCC 10500 / CBS 375.48 / QM 6759 / NRRL 1006</strain>
    </source>
</reference>
<dbReference type="HOGENOM" id="CLU_994591_0_0_1"/>
<dbReference type="EMBL" id="EQ962663">
    <property type="protein sequence ID" value="EED11505.1"/>
    <property type="molecule type" value="Genomic_DNA"/>
</dbReference>